<name>A0A364Y7M7_9BACT</name>
<proteinExistence type="predicted"/>
<sequence length="1510" mass="165998">MLLANVATATDPNDSLRAVNSAAITQADAEALLHRTFSGLDLPTSLAPVDPIVLPPLLLADSIIEKRNRAHSLFEKVQSGQRFLESLDALSEVDLPIGIVKSGGAVDYMIIIDRINFTREGAMMDVFVSLALPQTGDRIAFNGKIPLSKSGGIAGTAKVMLLGDHHISLGSSLFTIKGTNQTYVEFDCNGFKGASLDALIQFSRDLIIPEDAKGNQVKGEERVKVNFTTYVQSLNDLMIGVSIPAFQVKGLNGVGFTITKAFMDWSDIANPPGLSFPADYVSPFSDEPNLWRGFFLQRLEMRLPKAFTKNRADSTRVMLGAENMIIDDQGFTGKFFGDNLVQAGDMSGWSYTLDHLAIELVTNQVQGFELEGKISVPVIKTKEGTPTQFGYVAQRGADGNYLFAVSVQNELKFPLFVADLNLYKGSTIVIKERNNKFYPSATLNGELAIKVAGKGPKANFSSIKFEGLLISTEAPHFDIKAVGFGKEGASQSVSKYPLVINNIMLKREAERVGIGFDVTINIGGKEEEEGFGGTAALTVWGKRDATPGGGGSGDWSFDKVELSGIGINFKKPGVVEIAGMIRFFEDDPTYGDGFKGSVSGKIQVISLQIEAMFGKTPEYRYWYADALVEFENGIPLAPGFSAYGFGGGFYSKMKQSTDGSGSTLGATTSGLIYVPDENTIGIKAIVKFGATPSKAPYNGDVMLEVILNRHGGINSVTFSGNIVVMSPALPGGADKIKEMAKSALGGVGEKGVGKLMKALEGQISASVKILFDNVNDVFHANMEMYINVAGGIIKGVGSGNRAGWAVMHFAKDEWYVHIGTPNDPVGLELLWLLKVRSYFMLGQNLPDSPQLPPQISEILGVTSEDLDYMRDLRAAESGTGFAFGIHMNMDTGDLRFLMFYARFAAGIGTDFMIKNYGDKYHCAGSDEPIGINGWFANGQAYAYVQGKIGIKVKLRFYRGKFDILSIGAAAVLQAKGPNPFWMRGIVGGRYSILGGLVKGNCKFEVTLGKNCTIVGESNPLEDVDLIAEVSPVKGLKDVDVFNAPQAAFNIPIGEVFQITDIEGRRRSFRGQLVGFKVTEGTNVIPGKLRWNEEQDVVAFDAHDVFPSQKEIKVSVKLTFQELTSGEWKPLVFDGKVVEEVKETAFTTGVAPDYIPESNIVLSYPLKGQANFHVKEYNQGFIQLKQGQAELFKVNADWIQKLQMHNDGSPVVEGDFSYDEIQRRISFDIPGALEKSKIYAFEILNIPRRSTIVDANVQQVETQIEGYDSSAVLTTKQIEGELKSLEVKSIYSSVFRTSKYNTFNEKMTNMSLGSGTRIPVAPDIFQLAGYIKGDELWDKAELDGLMNAEKLIQFEAVLTGNDWYEKYVFPLVYDGYPLLGKMTLSKRHNILLTGIPPLKDIYTENVKEKLYIDAEGRSINDQPFTMEYLVYNLGESVYWDYKDLQLQVVNYIVDHPLSNSIRFQKFLTDPVPYLRYGPYRFKVKYVIPGINRSNSSYDWQLFNINPDYDKE</sequence>
<evidence type="ECO:0000313" key="2">
    <source>
        <dbReference type="Proteomes" id="UP000251889"/>
    </source>
</evidence>
<accession>A0A364Y7M7</accession>
<reference evidence="1 2" key="1">
    <citation type="submission" date="2018-06" db="EMBL/GenBank/DDBJ databases">
        <title>Chryseolinea flavus sp. nov., a member of the phylum Bacteroidetes isolated from soil.</title>
        <authorList>
            <person name="Li Y."/>
            <person name="Wang J."/>
        </authorList>
    </citation>
    <scope>NUCLEOTIDE SEQUENCE [LARGE SCALE GENOMIC DNA]</scope>
    <source>
        <strain evidence="1 2">SDU1-6</strain>
    </source>
</reference>
<gene>
    <name evidence="1" type="ORF">DQQ10_06185</name>
</gene>
<dbReference type="EMBL" id="QMFY01000002">
    <property type="protein sequence ID" value="RAW02134.1"/>
    <property type="molecule type" value="Genomic_DNA"/>
</dbReference>
<comment type="caution">
    <text evidence="1">The sequence shown here is derived from an EMBL/GenBank/DDBJ whole genome shotgun (WGS) entry which is preliminary data.</text>
</comment>
<protein>
    <submittedName>
        <fullName evidence="1">Uncharacterized protein</fullName>
    </submittedName>
</protein>
<dbReference type="Proteomes" id="UP000251889">
    <property type="component" value="Unassembled WGS sequence"/>
</dbReference>
<keyword evidence="2" id="KW-1185">Reference proteome</keyword>
<evidence type="ECO:0000313" key="1">
    <source>
        <dbReference type="EMBL" id="RAW02134.1"/>
    </source>
</evidence>
<organism evidence="1 2">
    <name type="scientific">Pseudochryseolinea flava</name>
    <dbReference type="NCBI Taxonomy" id="2059302"/>
    <lineage>
        <taxon>Bacteria</taxon>
        <taxon>Pseudomonadati</taxon>
        <taxon>Bacteroidota</taxon>
        <taxon>Cytophagia</taxon>
        <taxon>Cytophagales</taxon>
        <taxon>Fulvivirgaceae</taxon>
        <taxon>Pseudochryseolinea</taxon>
    </lineage>
</organism>